<evidence type="ECO:0000313" key="3">
    <source>
        <dbReference type="EMBL" id="RHZ01111.1"/>
    </source>
</evidence>
<dbReference type="SUPFAM" id="SSF50729">
    <property type="entry name" value="PH domain-like"/>
    <property type="match status" value="1"/>
</dbReference>
<dbReference type="EMBL" id="QUSZ01007506">
    <property type="protein sequence ID" value="RHY02390.1"/>
    <property type="molecule type" value="Genomic_DNA"/>
</dbReference>
<protein>
    <recommendedName>
        <fullName evidence="1">PH domain-containing protein</fullName>
    </recommendedName>
</protein>
<dbReference type="PANTHER" id="PTHR14336">
    <property type="entry name" value="TANDEM PH DOMAIN CONTAINING PROTEIN"/>
    <property type="match status" value="1"/>
</dbReference>
<evidence type="ECO:0000313" key="2">
    <source>
        <dbReference type="EMBL" id="RHY02390.1"/>
    </source>
</evidence>
<evidence type="ECO:0000313" key="4">
    <source>
        <dbReference type="EMBL" id="RHZ26335.1"/>
    </source>
</evidence>
<dbReference type="PANTHER" id="PTHR14336:SF8">
    <property type="entry name" value="PROTEIN OPY1"/>
    <property type="match status" value="1"/>
</dbReference>
<comment type="caution">
    <text evidence="2">The sequence shown here is derived from an EMBL/GenBank/DDBJ whole genome shotgun (WGS) entry which is preliminary data.</text>
</comment>
<dbReference type="InterPro" id="IPR011993">
    <property type="entry name" value="PH-like_dom_sf"/>
</dbReference>
<dbReference type="Proteomes" id="UP000285712">
    <property type="component" value="Unassembled WGS sequence"/>
</dbReference>
<dbReference type="VEuPathDB" id="FungiDB:H257_06324"/>
<gene>
    <name evidence="3" type="ORF">DYB35_012401</name>
    <name evidence="2" type="ORF">DYB36_008484</name>
    <name evidence="4" type="ORF">DYB37_009694</name>
</gene>
<accession>A0A397A3D8</accession>
<evidence type="ECO:0000259" key="1">
    <source>
        <dbReference type="PROSITE" id="PS50003"/>
    </source>
</evidence>
<proteinExistence type="predicted"/>
<dbReference type="InterPro" id="IPR001849">
    <property type="entry name" value="PH_domain"/>
</dbReference>
<evidence type="ECO:0000313" key="5">
    <source>
        <dbReference type="Proteomes" id="UP000265427"/>
    </source>
</evidence>
<evidence type="ECO:0000313" key="6">
    <source>
        <dbReference type="Proteomes" id="UP000285430"/>
    </source>
</evidence>
<feature type="domain" description="PH" evidence="1">
    <location>
        <begin position="5"/>
        <end position="114"/>
    </location>
</feature>
<dbReference type="Gene3D" id="2.30.29.30">
    <property type="entry name" value="Pleckstrin-homology domain (PH domain)/Phosphotyrosine-binding domain (PTB)"/>
    <property type="match status" value="1"/>
</dbReference>
<dbReference type="Pfam" id="PF00169">
    <property type="entry name" value="PH"/>
    <property type="match status" value="1"/>
</dbReference>
<organism evidence="2 5">
    <name type="scientific">Aphanomyces astaci</name>
    <name type="common">Crayfish plague agent</name>
    <dbReference type="NCBI Taxonomy" id="112090"/>
    <lineage>
        <taxon>Eukaryota</taxon>
        <taxon>Sar</taxon>
        <taxon>Stramenopiles</taxon>
        <taxon>Oomycota</taxon>
        <taxon>Saprolegniomycetes</taxon>
        <taxon>Saprolegniales</taxon>
        <taxon>Verrucalvaceae</taxon>
        <taxon>Aphanomyces</taxon>
    </lineage>
</organism>
<dbReference type="AlphaFoldDB" id="A0A397A3D8"/>
<reference evidence="5 6" key="1">
    <citation type="submission" date="2018-08" db="EMBL/GenBank/DDBJ databases">
        <title>Aphanomyces genome sequencing and annotation.</title>
        <authorList>
            <person name="Minardi D."/>
            <person name="Oidtmann B."/>
            <person name="Van Der Giezen M."/>
            <person name="Studholme D.J."/>
        </authorList>
    </citation>
    <scope>NUCLEOTIDE SEQUENCE [LARGE SCALE GENOMIC DNA]</scope>
    <source>
        <strain evidence="4 6">Da</strain>
        <strain evidence="2 5">Kv</strain>
        <strain evidence="3 7">Sv</strain>
    </source>
</reference>
<dbReference type="Proteomes" id="UP000265427">
    <property type="component" value="Unassembled WGS sequence"/>
</dbReference>
<dbReference type="SMART" id="SM00233">
    <property type="entry name" value="PH"/>
    <property type="match status" value="1"/>
</dbReference>
<evidence type="ECO:0000313" key="7">
    <source>
        <dbReference type="Proteomes" id="UP000285712"/>
    </source>
</evidence>
<dbReference type="Proteomes" id="UP000285430">
    <property type="component" value="Unassembled WGS sequence"/>
</dbReference>
<dbReference type="InterPro" id="IPR051707">
    <property type="entry name" value="PI-Interact_SigTrans_Reg"/>
</dbReference>
<dbReference type="PROSITE" id="PS50003">
    <property type="entry name" value="PH_DOMAIN"/>
    <property type="match status" value="1"/>
</dbReference>
<dbReference type="EMBL" id="QUTG01000859">
    <property type="protein sequence ID" value="RHZ01111.1"/>
    <property type="molecule type" value="Genomic_DNA"/>
</dbReference>
<sequence>MDETKIVRTGVLYKKGKKVGVFGRDNWKPRYCVLTWSKLQYFTCEGGTLKGEVDLTRCSQDAIAVMPNDCQKTGRSASSIWRVAITTPQRRFLIAAPTEFDMRDWIRDLVKVTTRHEQSPAGTEAQVFRLEQPHLRPLLLESYDVLAKTNRRNISLVPGQLHLRRELRMAHHHDDKSTHDII</sequence>
<dbReference type="EMBL" id="QUTH01002366">
    <property type="protein sequence ID" value="RHZ26335.1"/>
    <property type="molecule type" value="Genomic_DNA"/>
</dbReference>
<name>A0A397A3D8_APHAT</name>